<name>A0A1V6TX60_9EURO</name>
<protein>
    <submittedName>
        <fullName evidence="2">Uncharacterized protein</fullName>
    </submittedName>
</protein>
<evidence type="ECO:0000313" key="3">
    <source>
        <dbReference type="Proteomes" id="UP000191342"/>
    </source>
</evidence>
<dbReference type="OrthoDB" id="4324085at2759"/>
<comment type="caution">
    <text evidence="2">The sequence shown here is derived from an EMBL/GenBank/DDBJ whole genome shotgun (WGS) entry which is preliminary data.</text>
</comment>
<evidence type="ECO:0000256" key="1">
    <source>
        <dbReference type="SAM" id="MobiDB-lite"/>
    </source>
</evidence>
<reference evidence="3" key="1">
    <citation type="journal article" date="2017" name="Nat. Microbiol.">
        <title>Global analysis of biosynthetic gene clusters reveals vast potential of secondary metabolite production in Penicillium species.</title>
        <authorList>
            <person name="Nielsen J.C."/>
            <person name="Grijseels S."/>
            <person name="Prigent S."/>
            <person name="Ji B."/>
            <person name="Dainat J."/>
            <person name="Nielsen K.F."/>
            <person name="Frisvad J.C."/>
            <person name="Workman M."/>
            <person name="Nielsen J."/>
        </authorList>
    </citation>
    <scope>NUCLEOTIDE SEQUENCE [LARGE SCALE GENOMIC DNA]</scope>
    <source>
        <strain evidence="3">IBT 14082</strain>
    </source>
</reference>
<accession>A0A1V6TX60</accession>
<dbReference type="Proteomes" id="UP000191342">
    <property type="component" value="Unassembled WGS sequence"/>
</dbReference>
<organism evidence="2 3">
    <name type="scientific">Penicillium flavigenum</name>
    <dbReference type="NCBI Taxonomy" id="254877"/>
    <lineage>
        <taxon>Eukaryota</taxon>
        <taxon>Fungi</taxon>
        <taxon>Dikarya</taxon>
        <taxon>Ascomycota</taxon>
        <taxon>Pezizomycotina</taxon>
        <taxon>Eurotiomycetes</taxon>
        <taxon>Eurotiomycetidae</taxon>
        <taxon>Eurotiales</taxon>
        <taxon>Aspergillaceae</taxon>
        <taxon>Penicillium</taxon>
    </lineage>
</organism>
<gene>
    <name evidence="2" type="ORF">PENFLA_c002G03951</name>
</gene>
<dbReference type="EMBL" id="MLQL01000002">
    <property type="protein sequence ID" value="OQE30634.1"/>
    <property type="molecule type" value="Genomic_DNA"/>
</dbReference>
<evidence type="ECO:0000313" key="2">
    <source>
        <dbReference type="EMBL" id="OQE30634.1"/>
    </source>
</evidence>
<proteinExistence type="predicted"/>
<sequence length="148" mass="15937">MSAQPSNNKPTARNNPTVINTAATTNINANANTEPLGPTSTPATDSIYPWLSNIDTPGNLDDDAQSFGSDIPYEGKSQEPSQSTGYMTIGHKLLPICIGEVPVEDILFLCPFHHAMPHNIDLRHLQSAVTTLGEAWVRTNAASHTSRD</sequence>
<dbReference type="AlphaFoldDB" id="A0A1V6TX60"/>
<keyword evidence="3" id="KW-1185">Reference proteome</keyword>
<feature type="region of interest" description="Disordered" evidence="1">
    <location>
        <begin position="27"/>
        <end position="83"/>
    </location>
</feature>